<accession>A0A382XUX0</accession>
<evidence type="ECO:0000313" key="1">
    <source>
        <dbReference type="EMBL" id="SVD74912.1"/>
    </source>
</evidence>
<dbReference type="EMBL" id="UINC01170725">
    <property type="protein sequence ID" value="SVD74912.1"/>
    <property type="molecule type" value="Genomic_DNA"/>
</dbReference>
<sequence length="121" mass="14417">MRVEVYYNLHKRCLSVRHRGKVIEHAKSVILRNAEFRVQPAGRERVLKQKRKNVHAYVAGDLVESFWFTQPSTRIWKHKQAVTYNPYKHKTFVDRRTGEPVTEAKHVLIQDREVTIGEYYP</sequence>
<reference evidence="1" key="1">
    <citation type="submission" date="2018-05" db="EMBL/GenBank/DDBJ databases">
        <authorList>
            <person name="Lanie J.A."/>
            <person name="Ng W.-L."/>
            <person name="Kazmierczak K.M."/>
            <person name="Andrzejewski T.M."/>
            <person name="Davidsen T.M."/>
            <person name="Wayne K.J."/>
            <person name="Tettelin H."/>
            <person name="Glass J.I."/>
            <person name="Rusch D."/>
            <person name="Podicherti R."/>
            <person name="Tsui H.-C.T."/>
            <person name="Winkler M.E."/>
        </authorList>
    </citation>
    <scope>NUCLEOTIDE SEQUENCE</scope>
</reference>
<protein>
    <submittedName>
        <fullName evidence="1">Uncharacterized protein</fullName>
    </submittedName>
</protein>
<name>A0A382XUX0_9ZZZZ</name>
<proteinExistence type="predicted"/>
<organism evidence="1">
    <name type="scientific">marine metagenome</name>
    <dbReference type="NCBI Taxonomy" id="408172"/>
    <lineage>
        <taxon>unclassified sequences</taxon>
        <taxon>metagenomes</taxon>
        <taxon>ecological metagenomes</taxon>
    </lineage>
</organism>
<dbReference type="AlphaFoldDB" id="A0A382XUX0"/>
<dbReference type="InterPro" id="IPR058002">
    <property type="entry name" value="Gp82"/>
</dbReference>
<dbReference type="Pfam" id="PF25735">
    <property type="entry name" value="Phage_L5_gp82"/>
    <property type="match status" value="1"/>
</dbReference>
<gene>
    <name evidence="1" type="ORF">METZ01_LOCUS427766</name>
</gene>